<name>A0A9D1Z6T7_9FIRM</name>
<organism evidence="9 10">
    <name type="scientific">Candidatus Intestinimonas merdavium</name>
    <dbReference type="NCBI Taxonomy" id="2838622"/>
    <lineage>
        <taxon>Bacteria</taxon>
        <taxon>Bacillati</taxon>
        <taxon>Bacillota</taxon>
        <taxon>Clostridia</taxon>
        <taxon>Eubacteriales</taxon>
        <taxon>Intestinimonas</taxon>
    </lineage>
</organism>
<dbReference type="NCBIfam" id="TIGR00166">
    <property type="entry name" value="S6"/>
    <property type="match status" value="1"/>
</dbReference>
<dbReference type="GO" id="GO:0070181">
    <property type="term" value="F:small ribosomal subunit rRNA binding"/>
    <property type="evidence" value="ECO:0007669"/>
    <property type="project" value="TreeGrafter"/>
</dbReference>
<dbReference type="GO" id="GO:0003735">
    <property type="term" value="F:structural constituent of ribosome"/>
    <property type="evidence" value="ECO:0007669"/>
    <property type="project" value="InterPro"/>
</dbReference>
<dbReference type="InterPro" id="IPR014717">
    <property type="entry name" value="Transl_elong_EF1B/ribsomal_bS6"/>
</dbReference>
<accession>A0A9D1Z6T7</accession>
<dbReference type="CDD" id="cd00473">
    <property type="entry name" value="bS6"/>
    <property type="match status" value="1"/>
</dbReference>
<dbReference type="PANTHER" id="PTHR21011:SF1">
    <property type="entry name" value="SMALL RIBOSOMAL SUBUNIT PROTEIN BS6M"/>
    <property type="match status" value="1"/>
</dbReference>
<dbReference type="InterPro" id="IPR020815">
    <property type="entry name" value="Ribosomal_bS6_CS"/>
</dbReference>
<dbReference type="Proteomes" id="UP000886824">
    <property type="component" value="Unassembled WGS sequence"/>
</dbReference>
<protein>
    <recommendedName>
        <fullName evidence="7 8">Small ribosomal subunit protein bS6</fullName>
    </recommendedName>
</protein>
<dbReference type="SUPFAM" id="SSF54995">
    <property type="entry name" value="Ribosomal protein S6"/>
    <property type="match status" value="1"/>
</dbReference>
<evidence type="ECO:0000313" key="9">
    <source>
        <dbReference type="EMBL" id="HIY74320.1"/>
    </source>
</evidence>
<evidence type="ECO:0000256" key="5">
    <source>
        <dbReference type="ARBA" id="ARBA00023274"/>
    </source>
</evidence>
<reference evidence="9" key="2">
    <citation type="submission" date="2021-04" db="EMBL/GenBank/DDBJ databases">
        <authorList>
            <person name="Gilroy R."/>
        </authorList>
    </citation>
    <scope>NUCLEOTIDE SEQUENCE</scope>
    <source>
        <strain evidence="9">CHK33-7979</strain>
    </source>
</reference>
<keyword evidence="3 8" id="KW-0694">RNA-binding</keyword>
<dbReference type="PANTHER" id="PTHR21011">
    <property type="entry name" value="MITOCHONDRIAL 28S RIBOSOMAL PROTEIN S6"/>
    <property type="match status" value="1"/>
</dbReference>
<keyword evidence="4 8" id="KW-0689">Ribosomal protein</keyword>
<proteinExistence type="inferred from homology"/>
<reference evidence="9" key="1">
    <citation type="journal article" date="2021" name="PeerJ">
        <title>Extensive microbial diversity within the chicken gut microbiome revealed by metagenomics and culture.</title>
        <authorList>
            <person name="Gilroy R."/>
            <person name="Ravi A."/>
            <person name="Getino M."/>
            <person name="Pursley I."/>
            <person name="Horton D.L."/>
            <person name="Alikhan N.F."/>
            <person name="Baker D."/>
            <person name="Gharbi K."/>
            <person name="Hall N."/>
            <person name="Watson M."/>
            <person name="Adriaenssens E.M."/>
            <person name="Foster-Nyarko E."/>
            <person name="Jarju S."/>
            <person name="Secka A."/>
            <person name="Antonio M."/>
            <person name="Oren A."/>
            <person name="Chaudhuri R.R."/>
            <person name="La Ragione R."/>
            <person name="Hildebrand F."/>
            <person name="Pallen M.J."/>
        </authorList>
    </citation>
    <scope>NUCLEOTIDE SEQUENCE</scope>
    <source>
        <strain evidence="9">CHK33-7979</strain>
    </source>
</reference>
<comment type="caution">
    <text evidence="9">The sequence shown here is derived from an EMBL/GenBank/DDBJ whole genome shotgun (WGS) entry which is preliminary data.</text>
</comment>
<keyword evidence="5 8" id="KW-0687">Ribonucleoprotein</keyword>
<dbReference type="GO" id="GO:0005840">
    <property type="term" value="C:ribosome"/>
    <property type="evidence" value="ECO:0007669"/>
    <property type="project" value="UniProtKB-KW"/>
</dbReference>
<comment type="similarity">
    <text evidence="1 8">Belongs to the bacterial ribosomal protein bS6 family.</text>
</comment>
<dbReference type="Gene3D" id="3.30.70.60">
    <property type="match status" value="1"/>
</dbReference>
<evidence type="ECO:0000256" key="4">
    <source>
        <dbReference type="ARBA" id="ARBA00022980"/>
    </source>
</evidence>
<sequence length="99" mass="11067">MAKINGNYEVVYILDPALGEEAIAAMVAKFKTMAEARGTVAEVDEWGKRRLAYPINDLNEGYYVLMTFTADAAFPAELDRVLRITDGVMRSMIVCKDEQ</sequence>
<dbReference type="GO" id="GO:0005737">
    <property type="term" value="C:cytoplasm"/>
    <property type="evidence" value="ECO:0007669"/>
    <property type="project" value="UniProtKB-ARBA"/>
</dbReference>
<evidence type="ECO:0000256" key="2">
    <source>
        <dbReference type="ARBA" id="ARBA00022730"/>
    </source>
</evidence>
<dbReference type="Pfam" id="PF01250">
    <property type="entry name" value="Ribosomal_S6"/>
    <property type="match status" value="1"/>
</dbReference>
<dbReference type="PROSITE" id="PS01048">
    <property type="entry name" value="RIBOSOMAL_S6"/>
    <property type="match status" value="1"/>
</dbReference>
<dbReference type="GO" id="GO:0006412">
    <property type="term" value="P:translation"/>
    <property type="evidence" value="ECO:0007669"/>
    <property type="project" value="UniProtKB-UniRule"/>
</dbReference>
<dbReference type="HAMAP" id="MF_00360">
    <property type="entry name" value="Ribosomal_bS6"/>
    <property type="match status" value="1"/>
</dbReference>
<evidence type="ECO:0000313" key="10">
    <source>
        <dbReference type="Proteomes" id="UP000886824"/>
    </source>
</evidence>
<keyword evidence="2 8" id="KW-0699">rRNA-binding</keyword>
<evidence type="ECO:0000256" key="8">
    <source>
        <dbReference type="HAMAP-Rule" id="MF_00360"/>
    </source>
</evidence>
<dbReference type="InterPro" id="IPR000529">
    <property type="entry name" value="Ribosomal_bS6"/>
</dbReference>
<evidence type="ECO:0000256" key="1">
    <source>
        <dbReference type="ARBA" id="ARBA00009512"/>
    </source>
</evidence>
<dbReference type="AlphaFoldDB" id="A0A9D1Z6T7"/>
<evidence type="ECO:0000256" key="6">
    <source>
        <dbReference type="ARBA" id="ARBA00035104"/>
    </source>
</evidence>
<evidence type="ECO:0000256" key="3">
    <source>
        <dbReference type="ARBA" id="ARBA00022884"/>
    </source>
</evidence>
<comment type="function">
    <text evidence="6 8">Binds together with bS18 to 16S ribosomal RNA.</text>
</comment>
<evidence type="ECO:0000256" key="7">
    <source>
        <dbReference type="ARBA" id="ARBA00035294"/>
    </source>
</evidence>
<dbReference type="InterPro" id="IPR035980">
    <property type="entry name" value="Ribosomal_bS6_sf"/>
</dbReference>
<dbReference type="InterPro" id="IPR020814">
    <property type="entry name" value="Ribosomal_S6_plastid/chlpt"/>
</dbReference>
<dbReference type="GO" id="GO:1990904">
    <property type="term" value="C:ribonucleoprotein complex"/>
    <property type="evidence" value="ECO:0007669"/>
    <property type="project" value="UniProtKB-KW"/>
</dbReference>
<gene>
    <name evidence="8 9" type="primary">rpsF</name>
    <name evidence="9" type="ORF">H9826_10190</name>
</gene>
<dbReference type="EMBL" id="DXCX01000107">
    <property type="protein sequence ID" value="HIY74320.1"/>
    <property type="molecule type" value="Genomic_DNA"/>
</dbReference>